<dbReference type="GO" id="GO:0042254">
    <property type="term" value="P:ribosome biogenesis"/>
    <property type="evidence" value="ECO:0007669"/>
    <property type="project" value="UniProtKB-ARBA"/>
</dbReference>
<dbReference type="InterPro" id="IPR018192">
    <property type="entry name" value="Ribosomal_uS5_N_CS"/>
</dbReference>
<evidence type="ECO:0000256" key="8">
    <source>
        <dbReference type="HAMAP-Rule" id="MF_01307"/>
    </source>
</evidence>
<feature type="domain" description="S5 DRBM" evidence="11">
    <location>
        <begin position="56"/>
        <end position="119"/>
    </location>
</feature>
<evidence type="ECO:0000256" key="6">
    <source>
        <dbReference type="ARBA" id="ARBA00023274"/>
    </source>
</evidence>
<dbReference type="SUPFAM" id="SSF54211">
    <property type="entry name" value="Ribosomal protein S5 domain 2-like"/>
    <property type="match status" value="1"/>
</dbReference>
<evidence type="ECO:0000256" key="1">
    <source>
        <dbReference type="ARBA" id="ARBA00003093"/>
    </source>
</evidence>
<dbReference type="Proteomes" id="UP000016412">
    <property type="component" value="Unassembled WGS sequence"/>
</dbReference>
<dbReference type="InterPro" id="IPR005324">
    <property type="entry name" value="Ribosomal_uS5_C"/>
</dbReference>
<dbReference type="InterPro" id="IPR005712">
    <property type="entry name" value="Ribosomal_uS5_bac-type"/>
</dbReference>
<dbReference type="GO" id="GO:0005737">
    <property type="term" value="C:cytoplasm"/>
    <property type="evidence" value="ECO:0007669"/>
    <property type="project" value="UniProtKB-ARBA"/>
</dbReference>
<evidence type="ECO:0000256" key="4">
    <source>
        <dbReference type="ARBA" id="ARBA00022884"/>
    </source>
</evidence>
<dbReference type="GO" id="GO:0006412">
    <property type="term" value="P:translation"/>
    <property type="evidence" value="ECO:0007669"/>
    <property type="project" value="UniProtKB-UniRule"/>
</dbReference>
<keyword evidence="6 8" id="KW-0687">Ribonucleoprotein</keyword>
<dbReference type="AlphaFoldDB" id="U2LJ09"/>
<evidence type="ECO:0000313" key="12">
    <source>
        <dbReference type="EMBL" id="ERF59769.1"/>
    </source>
</evidence>
<protein>
    <recommendedName>
        <fullName evidence="7 8">Small ribosomal subunit protein uS5</fullName>
    </recommendedName>
</protein>
<evidence type="ECO:0000256" key="2">
    <source>
        <dbReference type="ARBA" id="ARBA00008945"/>
    </source>
</evidence>
<dbReference type="Pfam" id="PF00333">
    <property type="entry name" value="Ribosomal_S5"/>
    <property type="match status" value="1"/>
</dbReference>
<gene>
    <name evidence="8 12" type="primary">rpsE</name>
    <name evidence="13" type="ORF">HMPREF0860_1709</name>
    <name evidence="12" type="ORF">HMPREF1325_0943</name>
</gene>
<dbReference type="STRING" id="1125725.HMPREF1325_0943"/>
<comment type="caution">
    <text evidence="12">The sequence shown here is derived from an EMBL/GenBank/DDBJ whole genome shotgun (WGS) entry which is preliminary data.</text>
</comment>
<dbReference type="InterPro" id="IPR020568">
    <property type="entry name" value="Ribosomal_Su5_D2-typ_SF"/>
</dbReference>
<dbReference type="EMBL" id="AUZJ01000058">
    <property type="protein sequence ID" value="ERF59769.1"/>
    <property type="molecule type" value="Genomic_DNA"/>
</dbReference>
<dbReference type="SUPFAM" id="SSF54768">
    <property type="entry name" value="dsRNA-binding domain-like"/>
    <property type="match status" value="1"/>
</dbReference>
<evidence type="ECO:0000256" key="7">
    <source>
        <dbReference type="ARBA" id="ARBA00035255"/>
    </source>
</evidence>
<feature type="region of interest" description="Disordered" evidence="10">
    <location>
        <begin position="1"/>
        <end position="54"/>
    </location>
</feature>
<evidence type="ECO:0000256" key="10">
    <source>
        <dbReference type="SAM" id="MobiDB-lite"/>
    </source>
</evidence>
<dbReference type="Proteomes" id="UP000016646">
    <property type="component" value="Unassembled WGS sequence"/>
</dbReference>
<keyword evidence="5 8" id="KW-0689">Ribosomal protein</keyword>
<reference evidence="14 15" key="1">
    <citation type="submission" date="2013-08" db="EMBL/GenBank/DDBJ databases">
        <authorList>
            <person name="Durkin A.S."/>
            <person name="Haft D.R."/>
            <person name="McCorrison J."/>
            <person name="Torralba M."/>
            <person name="Gillis M."/>
            <person name="Haft D.H."/>
            <person name="Methe B."/>
            <person name="Sutton G."/>
            <person name="Nelson K.E."/>
        </authorList>
    </citation>
    <scope>NUCLEOTIDE SEQUENCE [LARGE SCALE GENOMIC DNA]</scope>
    <source>
        <strain evidence="13 15">ATCC 35536</strain>
        <strain evidence="12 14">VPI DR56BR1116</strain>
    </source>
</reference>
<accession>U2LJ09</accession>
<dbReference type="GO" id="GO:0003735">
    <property type="term" value="F:structural constituent of ribosome"/>
    <property type="evidence" value="ECO:0007669"/>
    <property type="project" value="UniProtKB-UniRule"/>
</dbReference>
<dbReference type="FunFam" id="3.30.160.20:FF:000001">
    <property type="entry name" value="30S ribosomal protein S5"/>
    <property type="match status" value="1"/>
</dbReference>
<evidence type="ECO:0000313" key="13">
    <source>
        <dbReference type="EMBL" id="ERK04433.1"/>
    </source>
</evidence>
<comment type="function">
    <text evidence="1 8">Located at the back of the 30S subunit body where it stabilizes the conformation of the head with respect to the body.</text>
</comment>
<dbReference type="PROSITE" id="PS50881">
    <property type="entry name" value="S5_DSRBD"/>
    <property type="match status" value="1"/>
</dbReference>
<evidence type="ECO:0000256" key="3">
    <source>
        <dbReference type="ARBA" id="ARBA00022730"/>
    </source>
</evidence>
<comment type="function">
    <text evidence="8">With S4 and S12 plays an important role in translational accuracy.</text>
</comment>
<comment type="similarity">
    <text evidence="2 8 9">Belongs to the universal ribosomal protein uS5 family.</text>
</comment>
<keyword evidence="15" id="KW-1185">Reference proteome</keyword>
<evidence type="ECO:0000259" key="11">
    <source>
        <dbReference type="PROSITE" id="PS50881"/>
    </source>
</evidence>
<dbReference type="NCBIfam" id="TIGR01021">
    <property type="entry name" value="rpsE_bact"/>
    <property type="match status" value="1"/>
</dbReference>
<sequence length="211" mass="22738">MAEQENKEVKEVKAAADPKDTPRAEASRENAREGGREKRGRGRDRGERRSEEDKEFVEKLVMLNRTAKVVKGGRRFSFAALTVVGDKKGRVGYGFGKANDVTEAIKKSIDRAKRNLIVVPVKNGTIPHEMIGKYKSSEVLIKPACPGTGIIAGCAVRAIMDAAGATDIISKSLGASASVNVVRATFNAIERLFNAKAIAAGRGKTLDELWG</sequence>
<name>U2LJ09_TRESO</name>
<dbReference type="Pfam" id="PF03719">
    <property type="entry name" value="Ribosomal_S5_C"/>
    <property type="match status" value="1"/>
</dbReference>
<dbReference type="RefSeq" id="WP_021331247.1">
    <property type="nucleotide sequence ID" value="NZ_AUZJ01000058.1"/>
</dbReference>
<dbReference type="GO" id="GO:0019843">
    <property type="term" value="F:rRNA binding"/>
    <property type="evidence" value="ECO:0007669"/>
    <property type="project" value="UniProtKB-UniRule"/>
</dbReference>
<evidence type="ECO:0000256" key="9">
    <source>
        <dbReference type="RuleBase" id="RU003823"/>
    </source>
</evidence>
<comment type="domain">
    <text evidence="8">The N-terminal domain interacts with the head of the 30S subunit; the C-terminal domain interacts with the body and contacts protein S4. The interaction surface between S4 and S5 is involved in control of translational fidelity.</text>
</comment>
<dbReference type="Gene3D" id="3.30.230.10">
    <property type="match status" value="1"/>
</dbReference>
<dbReference type="PANTHER" id="PTHR48277">
    <property type="entry name" value="MITOCHONDRIAL RIBOSOMAL PROTEIN S5"/>
    <property type="match status" value="1"/>
</dbReference>
<dbReference type="PROSITE" id="PS00585">
    <property type="entry name" value="RIBOSOMAL_S5"/>
    <property type="match status" value="1"/>
</dbReference>
<evidence type="ECO:0000256" key="5">
    <source>
        <dbReference type="ARBA" id="ARBA00022980"/>
    </source>
</evidence>
<dbReference type="InterPro" id="IPR013810">
    <property type="entry name" value="Ribosomal_uS5_N"/>
</dbReference>
<dbReference type="Gene3D" id="3.30.160.20">
    <property type="match status" value="1"/>
</dbReference>
<dbReference type="FunFam" id="3.30.230.10:FF:000002">
    <property type="entry name" value="30S ribosomal protein S5"/>
    <property type="match status" value="1"/>
</dbReference>
<proteinExistence type="inferred from homology"/>
<dbReference type="HAMAP" id="MF_01307_B">
    <property type="entry name" value="Ribosomal_uS5_B"/>
    <property type="match status" value="1"/>
</dbReference>
<dbReference type="OrthoDB" id="9809045at2"/>
<dbReference type="InterPro" id="IPR014721">
    <property type="entry name" value="Ribsml_uS5_D2-typ_fold_subgr"/>
</dbReference>
<dbReference type="PANTHER" id="PTHR48277:SF1">
    <property type="entry name" value="MITOCHONDRIAL RIBOSOMAL PROTEIN S5"/>
    <property type="match status" value="1"/>
</dbReference>
<evidence type="ECO:0000313" key="14">
    <source>
        <dbReference type="Proteomes" id="UP000016412"/>
    </source>
</evidence>
<organism evidence="12 14">
    <name type="scientific">Treponema socranskii subsp. socranskii VPI DR56BR1116 = ATCC 35536</name>
    <dbReference type="NCBI Taxonomy" id="1125725"/>
    <lineage>
        <taxon>Bacteria</taxon>
        <taxon>Pseudomonadati</taxon>
        <taxon>Spirochaetota</taxon>
        <taxon>Spirochaetia</taxon>
        <taxon>Spirochaetales</taxon>
        <taxon>Treponemataceae</taxon>
        <taxon>Treponema</taxon>
    </lineage>
</organism>
<dbReference type="InterPro" id="IPR000851">
    <property type="entry name" value="Ribosomal_uS5"/>
</dbReference>
<evidence type="ECO:0000313" key="15">
    <source>
        <dbReference type="Proteomes" id="UP000016646"/>
    </source>
</evidence>
<dbReference type="eggNOG" id="COG0098">
    <property type="taxonomic scope" value="Bacteria"/>
</dbReference>
<keyword evidence="3 8" id="KW-0699">rRNA-binding</keyword>
<dbReference type="EMBL" id="AVQI01000022">
    <property type="protein sequence ID" value="ERK04433.1"/>
    <property type="molecule type" value="Genomic_DNA"/>
</dbReference>
<comment type="subunit">
    <text evidence="8">Part of the 30S ribosomal subunit. Contacts proteins S4 and S8.</text>
</comment>
<dbReference type="PATRIC" id="fig|1125725.3.peg.2264"/>
<keyword evidence="4 8" id="KW-0694">RNA-binding</keyword>
<dbReference type="GO" id="GO:0015935">
    <property type="term" value="C:small ribosomal subunit"/>
    <property type="evidence" value="ECO:0007669"/>
    <property type="project" value="InterPro"/>
</dbReference>